<dbReference type="EMBL" id="LR796164">
    <property type="protein sequence ID" value="CAB4122273.1"/>
    <property type="molecule type" value="Genomic_DNA"/>
</dbReference>
<organism evidence="1">
    <name type="scientific">uncultured Caudovirales phage</name>
    <dbReference type="NCBI Taxonomy" id="2100421"/>
    <lineage>
        <taxon>Viruses</taxon>
        <taxon>Duplodnaviria</taxon>
        <taxon>Heunggongvirae</taxon>
        <taxon>Uroviricota</taxon>
        <taxon>Caudoviricetes</taxon>
        <taxon>Peduoviridae</taxon>
        <taxon>Maltschvirus</taxon>
        <taxon>Maltschvirus maltsch</taxon>
    </lineage>
</organism>
<name>A0A6J5KLV3_9CAUD</name>
<evidence type="ECO:0000313" key="1">
    <source>
        <dbReference type="EMBL" id="CAB4122273.1"/>
    </source>
</evidence>
<gene>
    <name evidence="1" type="ORF">UFOVP36_7</name>
</gene>
<accession>A0A6J5KLV3</accession>
<protein>
    <submittedName>
        <fullName evidence="1">Uncharacterized protein</fullName>
    </submittedName>
</protein>
<proteinExistence type="predicted"/>
<reference evidence="1" key="1">
    <citation type="submission" date="2020-04" db="EMBL/GenBank/DDBJ databases">
        <authorList>
            <person name="Chiriac C."/>
            <person name="Salcher M."/>
            <person name="Ghai R."/>
            <person name="Kavagutti S V."/>
        </authorList>
    </citation>
    <scope>NUCLEOTIDE SEQUENCE</scope>
</reference>
<sequence>MSHQPDQIDEEGPSRLTVKQRWWLFHKANPHVYELFERFTFEAISRGHKSLSAWLLVNRIRWETSIVTTGGDFKVSNDYIAYYARLFMARHPSHDGFFKIKALRRT</sequence>